<evidence type="ECO:0000256" key="2">
    <source>
        <dbReference type="ARBA" id="ARBA00022475"/>
    </source>
</evidence>
<organism evidence="13 14">
    <name type="scientific">Allohahella marinimesophila</name>
    <dbReference type="NCBI Taxonomy" id="1054972"/>
    <lineage>
        <taxon>Bacteria</taxon>
        <taxon>Pseudomonadati</taxon>
        <taxon>Pseudomonadota</taxon>
        <taxon>Gammaproteobacteria</taxon>
        <taxon>Oceanospirillales</taxon>
        <taxon>Hahellaceae</taxon>
        <taxon>Allohahella</taxon>
    </lineage>
</organism>
<dbReference type="InterPro" id="IPR050450">
    <property type="entry name" value="COX15/CtaA_HemeA_synthase"/>
</dbReference>
<evidence type="ECO:0000256" key="7">
    <source>
        <dbReference type="ARBA" id="ARBA00023004"/>
    </source>
</evidence>
<evidence type="ECO:0000256" key="9">
    <source>
        <dbReference type="ARBA" id="ARBA00023136"/>
    </source>
</evidence>
<evidence type="ECO:0000313" key="14">
    <source>
        <dbReference type="Proteomes" id="UP001501337"/>
    </source>
</evidence>
<dbReference type="Proteomes" id="UP001501337">
    <property type="component" value="Unassembled WGS sequence"/>
</dbReference>
<keyword evidence="2" id="KW-1003">Cell membrane</keyword>
<keyword evidence="5 12" id="KW-1133">Transmembrane helix</keyword>
<evidence type="ECO:0000256" key="8">
    <source>
        <dbReference type="ARBA" id="ARBA00023133"/>
    </source>
</evidence>
<dbReference type="RefSeq" id="WP_344806186.1">
    <property type="nucleotide sequence ID" value="NZ_BAABBO010000009.1"/>
</dbReference>
<comment type="subcellular location">
    <subcellularLocation>
        <location evidence="1">Membrane</location>
        <topology evidence="1">Multi-pass membrane protein</topology>
    </subcellularLocation>
</comment>
<keyword evidence="9 12" id="KW-0472">Membrane</keyword>
<feature type="transmembrane region" description="Helical" evidence="12">
    <location>
        <begin position="260"/>
        <end position="281"/>
    </location>
</feature>
<protein>
    <submittedName>
        <fullName evidence="13">COX15/CtaA family protein</fullName>
    </submittedName>
</protein>
<feature type="transmembrane region" description="Helical" evidence="12">
    <location>
        <begin position="148"/>
        <end position="168"/>
    </location>
</feature>
<name>A0ABP7PD30_9GAMM</name>
<keyword evidence="8" id="KW-0350">Heme biosynthesis</keyword>
<feature type="transmembrane region" description="Helical" evidence="12">
    <location>
        <begin position="12"/>
        <end position="30"/>
    </location>
</feature>
<dbReference type="Pfam" id="PF02628">
    <property type="entry name" value="COX15-CtaA"/>
    <property type="match status" value="1"/>
</dbReference>
<keyword evidence="10" id="KW-1015">Disulfide bond</keyword>
<evidence type="ECO:0000256" key="11">
    <source>
        <dbReference type="ARBA" id="ARBA00023444"/>
    </source>
</evidence>
<reference evidence="14" key="1">
    <citation type="journal article" date="2019" name="Int. J. Syst. Evol. Microbiol.">
        <title>The Global Catalogue of Microorganisms (GCM) 10K type strain sequencing project: providing services to taxonomists for standard genome sequencing and annotation.</title>
        <authorList>
            <consortium name="The Broad Institute Genomics Platform"/>
            <consortium name="The Broad Institute Genome Sequencing Center for Infectious Disease"/>
            <person name="Wu L."/>
            <person name="Ma J."/>
        </authorList>
    </citation>
    <scope>NUCLEOTIDE SEQUENCE [LARGE SCALE GENOMIC DNA]</scope>
    <source>
        <strain evidence="14">JCM 17555</strain>
    </source>
</reference>
<dbReference type="PANTHER" id="PTHR35457:SF1">
    <property type="entry name" value="HEME A SYNTHASE"/>
    <property type="match status" value="1"/>
</dbReference>
<feature type="transmembrane region" description="Helical" evidence="12">
    <location>
        <begin position="188"/>
        <end position="208"/>
    </location>
</feature>
<feature type="transmembrane region" description="Helical" evidence="12">
    <location>
        <begin position="81"/>
        <end position="101"/>
    </location>
</feature>
<keyword evidence="7" id="KW-0408">Iron</keyword>
<evidence type="ECO:0000256" key="4">
    <source>
        <dbReference type="ARBA" id="ARBA00022723"/>
    </source>
</evidence>
<keyword evidence="3 12" id="KW-0812">Transmembrane</keyword>
<evidence type="ECO:0000256" key="1">
    <source>
        <dbReference type="ARBA" id="ARBA00004141"/>
    </source>
</evidence>
<accession>A0ABP7PD30</accession>
<evidence type="ECO:0000256" key="6">
    <source>
        <dbReference type="ARBA" id="ARBA00023002"/>
    </source>
</evidence>
<evidence type="ECO:0000256" key="12">
    <source>
        <dbReference type="SAM" id="Phobius"/>
    </source>
</evidence>
<comment type="caution">
    <text evidence="13">The sequence shown here is derived from an EMBL/GenBank/DDBJ whole genome shotgun (WGS) entry which is preliminary data.</text>
</comment>
<keyword evidence="4" id="KW-0479">Metal-binding</keyword>
<gene>
    <name evidence="13" type="ORF">GCM10022278_21760</name>
</gene>
<keyword evidence="6" id="KW-0560">Oxidoreductase</keyword>
<feature type="transmembrane region" description="Helical" evidence="12">
    <location>
        <begin position="320"/>
        <end position="339"/>
    </location>
</feature>
<feature type="transmembrane region" description="Helical" evidence="12">
    <location>
        <begin position="293"/>
        <end position="314"/>
    </location>
</feature>
<sequence length="365" mass="39633">MTSPRHSRVLRYLSVFALCFAMLVIMKGAYTRLVDAGLGCPDWPGCYGMLGVPQATEDVERAEALYPDSPVEADKGWPEMIHRYIAATLGLFILIMAGLSLKQQRPGMKGGVPNISLHASALLAMVILQGLFGMWTVTLKLWPQVVTAHLLGGFATLSLLALMSWRIWVPTITAAHNQLAAARRLRPLIVLAIVVLVVQIALGGWMSANYAALACVDLPTCHGSYWPAMNFSRGFDFTQHVGPNYLGGMLDSEARVAIHFTHRVGAIVTTLVLLWLIVGVYRNGQPILQRLALVAGVLLTIQVALGITNVLAFVPLWSAVLHNAVAALLLVCLFSILYVQTVLQPSASLDHNKDNMPNQSGTYSS</sequence>
<evidence type="ECO:0000313" key="13">
    <source>
        <dbReference type="EMBL" id="GAA3963602.1"/>
    </source>
</evidence>
<keyword evidence="14" id="KW-1185">Reference proteome</keyword>
<dbReference type="EMBL" id="BAABBO010000009">
    <property type="protein sequence ID" value="GAA3963602.1"/>
    <property type="molecule type" value="Genomic_DNA"/>
</dbReference>
<dbReference type="PANTHER" id="PTHR35457">
    <property type="entry name" value="HEME A SYNTHASE"/>
    <property type="match status" value="1"/>
</dbReference>
<proteinExistence type="predicted"/>
<evidence type="ECO:0000256" key="10">
    <source>
        <dbReference type="ARBA" id="ARBA00023157"/>
    </source>
</evidence>
<dbReference type="InterPro" id="IPR003780">
    <property type="entry name" value="COX15/CtaA_fam"/>
</dbReference>
<comment type="pathway">
    <text evidence="11">Porphyrin-containing compound metabolism.</text>
</comment>
<evidence type="ECO:0000256" key="5">
    <source>
        <dbReference type="ARBA" id="ARBA00022989"/>
    </source>
</evidence>
<evidence type="ECO:0000256" key="3">
    <source>
        <dbReference type="ARBA" id="ARBA00022692"/>
    </source>
</evidence>
<feature type="transmembrane region" description="Helical" evidence="12">
    <location>
        <begin position="122"/>
        <end position="142"/>
    </location>
</feature>